<feature type="domain" description="C2H2-type" evidence="14">
    <location>
        <begin position="944"/>
        <end position="971"/>
    </location>
</feature>
<keyword evidence="6 12" id="KW-0863">Zinc-finger</keyword>
<dbReference type="GO" id="GO:0008270">
    <property type="term" value="F:zinc ion binding"/>
    <property type="evidence" value="ECO:0007669"/>
    <property type="project" value="UniProtKB-KW"/>
</dbReference>
<evidence type="ECO:0000256" key="3">
    <source>
        <dbReference type="ARBA" id="ARBA00006991"/>
    </source>
</evidence>
<dbReference type="FunFam" id="3.30.160.60:FF:000739">
    <property type="entry name" value="Zgc:171418 protein"/>
    <property type="match status" value="1"/>
</dbReference>
<reference evidence="16" key="1">
    <citation type="submission" date="2025-08" db="UniProtKB">
        <authorList>
            <consortium name="RefSeq"/>
        </authorList>
    </citation>
    <scope>IDENTIFICATION</scope>
    <source>
        <tissue evidence="16">Whole organism</tissue>
    </source>
</reference>
<keyword evidence="15" id="KW-1185">Reference proteome</keyword>
<feature type="region of interest" description="Disordered" evidence="13">
    <location>
        <begin position="511"/>
        <end position="543"/>
    </location>
</feature>
<dbReference type="FunFam" id="3.30.160.60:FF:000446">
    <property type="entry name" value="Zinc finger protein"/>
    <property type="match status" value="1"/>
</dbReference>
<feature type="region of interest" description="Disordered" evidence="13">
    <location>
        <begin position="896"/>
        <end position="922"/>
    </location>
</feature>
<feature type="domain" description="C2H2-type" evidence="14">
    <location>
        <begin position="687"/>
        <end position="709"/>
    </location>
</feature>
<feature type="compositionally biased region" description="Polar residues" evidence="13">
    <location>
        <begin position="524"/>
        <end position="543"/>
    </location>
</feature>
<feature type="compositionally biased region" description="Basic and acidic residues" evidence="13">
    <location>
        <begin position="422"/>
        <end position="440"/>
    </location>
</feature>
<evidence type="ECO:0000256" key="8">
    <source>
        <dbReference type="ARBA" id="ARBA00023015"/>
    </source>
</evidence>
<feature type="domain" description="C2H2-type" evidence="14">
    <location>
        <begin position="1452"/>
        <end position="1480"/>
    </location>
</feature>
<feature type="domain" description="C2H2-type" evidence="14">
    <location>
        <begin position="1003"/>
        <end position="1030"/>
    </location>
</feature>
<keyword evidence="8" id="KW-0805">Transcription regulation</keyword>
<evidence type="ECO:0000256" key="6">
    <source>
        <dbReference type="ARBA" id="ARBA00022771"/>
    </source>
</evidence>
<keyword evidence="11" id="KW-0539">Nucleus</keyword>
<evidence type="ECO:0000256" key="10">
    <source>
        <dbReference type="ARBA" id="ARBA00023163"/>
    </source>
</evidence>
<dbReference type="SMART" id="SM00355">
    <property type="entry name" value="ZnF_C2H2"/>
    <property type="match status" value="15"/>
</dbReference>
<dbReference type="GO" id="GO:0003677">
    <property type="term" value="F:DNA binding"/>
    <property type="evidence" value="ECO:0007669"/>
    <property type="project" value="UniProtKB-KW"/>
</dbReference>
<dbReference type="FunFam" id="3.30.160.60:FF:000360">
    <property type="entry name" value="zinc finger protein 572"/>
    <property type="match status" value="1"/>
</dbReference>
<sequence length="1509" mass="170102">MAPVGRPSASGKGLHSKDENSIKSKDDEVKNEPPDRGFHEEVHIKIEREDDDTVLYAPMNVDEGIVIKKEESDDSMEEDEGSDDDILDVVNGRLDGIDNEKAGDVIDISDDPNKALKSLLCKFCGKQFFRAFYFNLHIKTHQVPTPTSDKPHKCLDCGKSFALLQHLTGHSRIHIAGRYYECPVCRRKFTELSNLTMHLLKTHPDEKPYKCSECEKQFTQSSALKKHLRTHSGITSQDELDRIDMQFFVNDKNERDSEEPLKKKIKLEKEEITSPVKEKSPCGKERLKDEKSPTTKEKVVLTKQKSAPVGELKVTKASPPSTKGIKSPTQKGTEIMSKTSPVKDKMPKLKEKSPKEKKFPSPQGKVSAVKISSTGFDVLPAIKHLEGQPAPSKDQSALINRKSPIKDMSKQLESISMSSNEVHVKDEPSHENSSEVSKKSLLLEDSLPVKVVLSPMKESPSEEEPLIPSEALLLHIKEECPDDEHSADHTPSFTSNVLKEPMSILSELSEETSLTHVEGEAAAQNENNSKSGTSPLNNFNDSSLNRNGVPLDLVHCPKIKVTKFSETEQVSENQKVHGIVPMTSPTKSTSVTNVNRLESQNSNEDTENLNQMSVSKDSKPASSTLHKSQWFKSWDSNKLDKKEPWPSKGKPDGPCEERYKCHRCNIFMDSEEQLHEHLMEHTGVKLCECRFCGKDFTSMTSLKRHTYYHVAGLIPQDCTRCGKNFSTFMDLKDHCVSKKCDASGNTFRFKCFRCKKHTPSLERLKFHLLSQCNEEPIKYYIPKKLDDIASTKSTESQAENNRSDKDNTGSNLYNCNNEWVNQKFEKSECLSLDDMVQLNLKGNDVEALQVLNELGPSDRGKECWNLQCENCGHRFENSEKAKVHCKLGCEKVPEVKQESENGDDAEPSQQLAKEPDNKPENNAEVENVKIKLVVEEDEDLQCYLDCAVCGKEVAGVERMLLHIKDHINERNTLECPVLKCGRFFTDPKDFKLHLKTHTGHKPYKCSDCGKRFFLRENYENHAQRHGVLKHWSSLNSNEKTGKNSGSARSPITIESSISNLEVSEADFDKKQRKTSNISSQANRNRADLHSKENRKQEVPINLNKKPTSDKPSSKLKKSLPAVNRSTPPVSRTAPSVNKPLPLVNRPLPIINRPLPTINRPLPIVNKASPTMNRHSPIVNKASPTVNKVSPTVSKVSPTVSKVSPIQNRTSPIMDIISPVMEDNPSPPMPTMSLSLPSMNRPIVTRPIPGLISSAAAVIRPTSLLQGSIVGRLTGPSGGSLSVTPQGIFTVVPPRSFTLSPPSSSKPTFTMVRTKQEVRQDLRQEFRQEKRQEIKQEIKQEIRTEIRTEIKQEIKQEVPHREMRQSRAHPSAYYKLSDQARATIQASNAELRKYPRSGRCDICKKTCSRLDKHMMVHLNQKPHLCPVCPQTFRQSEHLRRHIRAKHEGNHRQFECPQCHKRLTRKDKLKEHMKNCGIRPYPDSYSPTLSDSLFDMIPGPSETSYQGHTTV</sequence>
<dbReference type="Proteomes" id="UP000504606">
    <property type="component" value="Unplaced"/>
</dbReference>
<evidence type="ECO:0000256" key="2">
    <source>
        <dbReference type="ARBA" id="ARBA00004123"/>
    </source>
</evidence>
<accession>A0A9C6XT05</accession>
<feature type="region of interest" description="Disordered" evidence="13">
    <location>
        <begin position="67"/>
        <end position="87"/>
    </location>
</feature>
<evidence type="ECO:0000256" key="12">
    <source>
        <dbReference type="PROSITE-ProRule" id="PRU00042"/>
    </source>
</evidence>
<feature type="domain" description="C2H2-type" evidence="14">
    <location>
        <begin position="209"/>
        <end position="236"/>
    </location>
</feature>
<feature type="region of interest" description="Disordered" evidence="13">
    <location>
        <begin position="272"/>
        <end position="367"/>
    </location>
</feature>
<organism evidence="15 16">
    <name type="scientific">Frankliniella occidentalis</name>
    <name type="common">Western flower thrips</name>
    <name type="synonym">Euthrips occidentalis</name>
    <dbReference type="NCBI Taxonomy" id="133901"/>
    <lineage>
        <taxon>Eukaryota</taxon>
        <taxon>Metazoa</taxon>
        <taxon>Ecdysozoa</taxon>
        <taxon>Arthropoda</taxon>
        <taxon>Hexapoda</taxon>
        <taxon>Insecta</taxon>
        <taxon>Pterygota</taxon>
        <taxon>Neoptera</taxon>
        <taxon>Paraneoptera</taxon>
        <taxon>Thysanoptera</taxon>
        <taxon>Terebrantia</taxon>
        <taxon>Thripoidea</taxon>
        <taxon>Thripidae</taxon>
        <taxon>Frankliniella</taxon>
    </lineage>
</organism>
<proteinExistence type="inferred from homology"/>
<dbReference type="GO" id="GO:0010468">
    <property type="term" value="P:regulation of gene expression"/>
    <property type="evidence" value="ECO:0007669"/>
    <property type="project" value="TreeGrafter"/>
</dbReference>
<evidence type="ECO:0000313" key="16">
    <source>
        <dbReference type="RefSeq" id="XP_052129942.1"/>
    </source>
</evidence>
<keyword evidence="10" id="KW-0804">Transcription</keyword>
<feature type="compositionally biased region" description="Polar residues" evidence="13">
    <location>
        <begin position="1123"/>
        <end position="1135"/>
    </location>
</feature>
<evidence type="ECO:0000256" key="5">
    <source>
        <dbReference type="ARBA" id="ARBA00022737"/>
    </source>
</evidence>
<feature type="compositionally biased region" description="Basic and acidic residues" evidence="13">
    <location>
        <begin position="15"/>
        <end position="42"/>
    </location>
</feature>
<comment type="similarity">
    <text evidence="3">Belongs to the krueppel C2H2-type zinc-finger protein family.</text>
</comment>
<feature type="region of interest" description="Disordered" evidence="13">
    <location>
        <begin position="385"/>
        <end position="440"/>
    </location>
</feature>
<gene>
    <name evidence="16" type="primary">LOC113209358</name>
</gene>
<feature type="region of interest" description="Disordered" evidence="13">
    <location>
        <begin position="1064"/>
        <end position="1137"/>
    </location>
</feature>
<dbReference type="SUPFAM" id="SSF57667">
    <property type="entry name" value="beta-beta-alpha zinc fingers"/>
    <property type="match status" value="5"/>
</dbReference>
<feature type="compositionally biased region" description="Polar residues" evidence="13">
    <location>
        <begin position="583"/>
        <end position="626"/>
    </location>
</feature>
<feature type="compositionally biased region" description="Polar residues" evidence="13">
    <location>
        <begin position="327"/>
        <end position="340"/>
    </location>
</feature>
<feature type="compositionally biased region" description="Basic and acidic residues" evidence="13">
    <location>
        <begin position="272"/>
        <end position="300"/>
    </location>
</feature>
<dbReference type="Gene3D" id="3.30.160.60">
    <property type="entry name" value="Classic Zinc Finger"/>
    <property type="match status" value="7"/>
</dbReference>
<feature type="region of interest" description="Disordered" evidence="13">
    <location>
        <begin position="1172"/>
        <end position="1192"/>
    </location>
</feature>
<feature type="domain" description="C2H2-type" evidence="14">
    <location>
        <begin position="180"/>
        <end position="208"/>
    </location>
</feature>
<feature type="domain" description="C2H2-type" evidence="14">
    <location>
        <begin position="119"/>
        <end position="146"/>
    </location>
</feature>
<feature type="domain" description="C2H2-type" evidence="14">
    <location>
        <begin position="973"/>
        <end position="1002"/>
    </location>
</feature>
<feature type="domain" description="C2H2-type" evidence="14">
    <location>
        <begin position="1422"/>
        <end position="1450"/>
    </location>
</feature>
<dbReference type="PROSITE" id="PS00028">
    <property type="entry name" value="ZINC_FINGER_C2H2_1"/>
    <property type="match status" value="10"/>
</dbReference>
<keyword evidence="4" id="KW-0479">Metal-binding</keyword>
<keyword evidence="5" id="KW-0677">Repeat</keyword>
<dbReference type="PROSITE" id="PS50157">
    <property type="entry name" value="ZINC_FINGER_C2H2_2"/>
    <property type="match status" value="11"/>
</dbReference>
<dbReference type="GeneID" id="113209358"/>
<dbReference type="InterPro" id="IPR050331">
    <property type="entry name" value="Zinc_finger"/>
</dbReference>
<dbReference type="RefSeq" id="XP_052129942.1">
    <property type="nucleotide sequence ID" value="XM_052273982.1"/>
</dbReference>
<evidence type="ECO:0000256" key="7">
    <source>
        <dbReference type="ARBA" id="ARBA00022833"/>
    </source>
</evidence>
<name>A0A9C6XT05_FRAOC</name>
<dbReference type="InterPro" id="IPR013087">
    <property type="entry name" value="Znf_C2H2_type"/>
</dbReference>
<comment type="subcellular location">
    <subcellularLocation>
        <location evidence="2">Nucleus</location>
    </subcellularLocation>
</comment>
<protein>
    <submittedName>
        <fullName evidence="16">Zinc finger protein 236-like isoform X2</fullName>
    </submittedName>
</protein>
<keyword evidence="7" id="KW-0862">Zinc</keyword>
<feature type="domain" description="C2H2-type" evidence="14">
    <location>
        <begin position="152"/>
        <end position="179"/>
    </location>
</feature>
<evidence type="ECO:0000313" key="15">
    <source>
        <dbReference type="Proteomes" id="UP000504606"/>
    </source>
</evidence>
<evidence type="ECO:0000256" key="11">
    <source>
        <dbReference type="ARBA" id="ARBA00023242"/>
    </source>
</evidence>
<feature type="compositionally biased region" description="Basic and acidic residues" evidence="13">
    <location>
        <begin position="913"/>
        <end position="922"/>
    </location>
</feature>
<evidence type="ECO:0000259" key="14">
    <source>
        <dbReference type="PROSITE" id="PS50157"/>
    </source>
</evidence>
<feature type="compositionally biased region" description="Polar residues" evidence="13">
    <location>
        <begin position="1074"/>
        <end position="1083"/>
    </location>
</feature>
<dbReference type="PANTHER" id="PTHR16515">
    <property type="entry name" value="PR DOMAIN ZINC FINGER PROTEIN"/>
    <property type="match status" value="1"/>
</dbReference>
<dbReference type="PANTHER" id="PTHR16515:SF49">
    <property type="entry name" value="GASTRULA ZINC FINGER PROTEIN XLCGF49.1-LIKE-RELATED"/>
    <property type="match status" value="1"/>
</dbReference>
<feature type="compositionally biased region" description="Acidic residues" evidence="13">
    <location>
        <begin position="72"/>
        <end position="87"/>
    </location>
</feature>
<dbReference type="InterPro" id="IPR036236">
    <property type="entry name" value="Znf_C2H2_sf"/>
</dbReference>
<feature type="compositionally biased region" description="Basic and acidic residues" evidence="13">
    <location>
        <begin position="341"/>
        <end position="359"/>
    </location>
</feature>
<evidence type="ECO:0000256" key="9">
    <source>
        <dbReference type="ARBA" id="ARBA00023125"/>
    </source>
</evidence>
<feature type="compositionally biased region" description="Polar residues" evidence="13">
    <location>
        <begin position="411"/>
        <end position="421"/>
    </location>
</feature>
<feature type="region of interest" description="Disordered" evidence="13">
    <location>
        <begin position="1"/>
        <end position="42"/>
    </location>
</feature>
<keyword evidence="9" id="KW-0238">DNA-binding</keyword>
<feature type="region of interest" description="Disordered" evidence="13">
    <location>
        <begin position="569"/>
        <end position="626"/>
    </location>
</feature>
<evidence type="ECO:0000256" key="13">
    <source>
        <dbReference type="SAM" id="MobiDB-lite"/>
    </source>
</evidence>
<feature type="compositionally biased region" description="Basic and acidic residues" evidence="13">
    <location>
        <begin position="1084"/>
        <end position="1097"/>
    </location>
</feature>
<evidence type="ECO:0000256" key="4">
    <source>
        <dbReference type="ARBA" id="ARBA00022723"/>
    </source>
</evidence>
<evidence type="ECO:0000256" key="1">
    <source>
        <dbReference type="ARBA" id="ARBA00003767"/>
    </source>
</evidence>
<dbReference type="GO" id="GO:0005634">
    <property type="term" value="C:nucleus"/>
    <property type="evidence" value="ECO:0007669"/>
    <property type="project" value="UniProtKB-SubCell"/>
</dbReference>
<feature type="domain" description="C2H2-type" evidence="14">
    <location>
        <begin position="659"/>
        <end position="686"/>
    </location>
</feature>
<comment type="function">
    <text evidence="1">May be involved in transcriptional regulation.</text>
</comment>
<feature type="region of interest" description="Disordered" evidence="13">
    <location>
        <begin position="1033"/>
        <end position="1052"/>
    </location>
</feature>
<dbReference type="Pfam" id="PF00096">
    <property type="entry name" value="zf-C2H2"/>
    <property type="match status" value="6"/>
</dbReference>